<keyword evidence="2" id="KW-1185">Reference proteome</keyword>
<name>A0ABT0LFG8_9GAMM</name>
<evidence type="ECO:0000313" key="1">
    <source>
        <dbReference type="EMBL" id="MCL1126410.1"/>
    </source>
</evidence>
<protein>
    <submittedName>
        <fullName evidence="1">Uncharacterized protein</fullName>
    </submittedName>
</protein>
<dbReference type="RefSeq" id="WP_248941798.1">
    <property type="nucleotide sequence ID" value="NZ_JAKIKS010000086.1"/>
</dbReference>
<organism evidence="1 2">
    <name type="scientific">Shewanella surugensis</name>
    <dbReference type="NCBI Taxonomy" id="212020"/>
    <lineage>
        <taxon>Bacteria</taxon>
        <taxon>Pseudomonadati</taxon>
        <taxon>Pseudomonadota</taxon>
        <taxon>Gammaproteobacteria</taxon>
        <taxon>Alteromonadales</taxon>
        <taxon>Shewanellaceae</taxon>
        <taxon>Shewanella</taxon>
    </lineage>
</organism>
<dbReference type="EMBL" id="JAKIKS010000086">
    <property type="protein sequence ID" value="MCL1126410.1"/>
    <property type="molecule type" value="Genomic_DNA"/>
</dbReference>
<accession>A0ABT0LFG8</accession>
<reference evidence="1 2" key="1">
    <citation type="submission" date="2022-01" db="EMBL/GenBank/DDBJ databases">
        <title>Whole genome-based taxonomy of the Shewanellaceae.</title>
        <authorList>
            <person name="Martin-Rodriguez A.J."/>
        </authorList>
    </citation>
    <scope>NUCLEOTIDE SEQUENCE [LARGE SCALE GENOMIC DNA]</scope>
    <source>
        <strain evidence="1 2">DSM 17177</strain>
    </source>
</reference>
<dbReference type="Proteomes" id="UP001203423">
    <property type="component" value="Unassembled WGS sequence"/>
</dbReference>
<comment type="caution">
    <text evidence="1">The sequence shown here is derived from an EMBL/GenBank/DDBJ whole genome shotgun (WGS) entry which is preliminary data.</text>
</comment>
<evidence type="ECO:0000313" key="2">
    <source>
        <dbReference type="Proteomes" id="UP001203423"/>
    </source>
</evidence>
<sequence>MRMFAKVLQQKKPVMKCMLSLLMFGSLLLPSLGYASSAWIPIILGDITFFIPSLDLDESVVYQDEEGYLYVKLSVTHGSKTLKLEGNKGSWTITEITFSDLMDVSLVESEYQLQYGYFSGDGKEDFKLVLGDGWEDLIMQNNGQSYGVIIYEAADDGTIGNIDTNGNGIRDDVEVEITKLYSQGNEKGYLEHVSFYTRKFLLDTDDLDKRRHFTEMLKGYACLSASAAGEDAYAKIVGHHLDSKARFNRYIGNQSFLNQQTMNAESMDCVLDGGGVEPVSGCFITEPLIKYGTVTGSWSMSTLMPGENVKLTLNVKHTQYEGKFDFSYLLKGVEQASFRVNPGVEHSFTIDNYLFENDGYLKVLADNTKGKIAKFTFTLTCSEN</sequence>
<proteinExistence type="predicted"/>
<gene>
    <name evidence="1" type="ORF">L2764_18455</name>
</gene>